<reference evidence="3 4" key="1">
    <citation type="submission" date="2019-10" db="EMBL/GenBank/DDBJ databases">
        <title>Comparative genomics of sulfur disproportionating microorganisms.</title>
        <authorList>
            <person name="Ward L.M."/>
            <person name="Bertran E."/>
            <person name="Johnston D."/>
        </authorList>
    </citation>
    <scope>NUCLEOTIDE SEQUENCE [LARGE SCALE GENOMIC DNA]</scope>
    <source>
        <strain evidence="3 4">DSM 14055</strain>
    </source>
</reference>
<keyword evidence="4" id="KW-1185">Reference proteome</keyword>
<dbReference type="OrthoDB" id="9794226at2"/>
<dbReference type="Proteomes" id="UP000441717">
    <property type="component" value="Unassembled WGS sequence"/>
</dbReference>
<evidence type="ECO:0000313" key="4">
    <source>
        <dbReference type="Proteomes" id="UP000441717"/>
    </source>
</evidence>
<dbReference type="InterPro" id="IPR036188">
    <property type="entry name" value="FAD/NAD-bd_sf"/>
</dbReference>
<sequence>MALTADVVIIGGGLMGCSTAYHLAGRGAGRVVVVEKSTLGAGSSGRSSAILRCHYTHSELARMALKSLEIWQHFPEIIGGECGYTRTGYVVLVGPDNLETLRRNVAMHRELGIKVEMIDLEEVAKMVPGINLEDVAGAAFEPESGYADPGLTLTSLVQRGRELGVQYRQMTPVVGILHAGGRVQGVRTPAEDIAAPVVIDCAGSWAGRVAALAELDLPVQAHREQIVVLERPGDFPGEHPVLSDLLLLQYLRSETGDLTLVGNSDQSEVEVVDPDCYNEEVDLETVEDVLDRVVRRLPRLGEGSLRRGYSGCYEVTPDYQAFIGPVPGLEGFYVNAGYSGHGFKFTPLAGQAMAEIILDGEARVYDAGLFRVTRFAEDQPVVGVHLYSRGQQLR</sequence>
<dbReference type="PANTHER" id="PTHR13847:SF287">
    <property type="entry name" value="FAD-DEPENDENT OXIDOREDUCTASE DOMAIN-CONTAINING PROTEIN 1"/>
    <property type="match status" value="1"/>
</dbReference>
<accession>A0A6N7IPQ7</accession>
<protein>
    <submittedName>
        <fullName evidence="3">FAD-dependent oxidoreductase</fullName>
    </submittedName>
</protein>
<dbReference type="EMBL" id="WHYR01000014">
    <property type="protein sequence ID" value="MQL51960.1"/>
    <property type="molecule type" value="Genomic_DNA"/>
</dbReference>
<dbReference type="SUPFAM" id="SSF51905">
    <property type="entry name" value="FAD/NAD(P)-binding domain"/>
    <property type="match status" value="1"/>
</dbReference>
<proteinExistence type="predicted"/>
<dbReference type="RefSeq" id="WP_152945886.1">
    <property type="nucleotide sequence ID" value="NZ_WHYR01000014.1"/>
</dbReference>
<evidence type="ECO:0000313" key="3">
    <source>
        <dbReference type="EMBL" id="MQL51960.1"/>
    </source>
</evidence>
<dbReference type="PANTHER" id="PTHR13847">
    <property type="entry name" value="SARCOSINE DEHYDROGENASE-RELATED"/>
    <property type="match status" value="1"/>
</dbReference>
<organism evidence="3 4">
    <name type="scientific">Desulfofundulus thermobenzoicus</name>
    <dbReference type="NCBI Taxonomy" id="29376"/>
    <lineage>
        <taxon>Bacteria</taxon>
        <taxon>Bacillati</taxon>
        <taxon>Bacillota</taxon>
        <taxon>Clostridia</taxon>
        <taxon>Eubacteriales</taxon>
        <taxon>Peptococcaceae</taxon>
        <taxon>Desulfofundulus</taxon>
    </lineage>
</organism>
<dbReference type="Gene3D" id="3.30.9.10">
    <property type="entry name" value="D-Amino Acid Oxidase, subunit A, domain 2"/>
    <property type="match status" value="1"/>
</dbReference>
<comment type="caution">
    <text evidence="3">The sequence shown here is derived from an EMBL/GenBank/DDBJ whole genome shotgun (WGS) entry which is preliminary data.</text>
</comment>
<dbReference type="GO" id="GO:0016491">
    <property type="term" value="F:oxidoreductase activity"/>
    <property type="evidence" value="ECO:0007669"/>
    <property type="project" value="UniProtKB-KW"/>
</dbReference>
<dbReference type="Pfam" id="PF01266">
    <property type="entry name" value="DAO"/>
    <property type="match status" value="1"/>
</dbReference>
<name>A0A6N7IPQ7_9FIRM</name>
<evidence type="ECO:0000256" key="1">
    <source>
        <dbReference type="ARBA" id="ARBA00023002"/>
    </source>
</evidence>
<gene>
    <name evidence="3" type="ORF">GFC01_06700</name>
</gene>
<evidence type="ECO:0000259" key="2">
    <source>
        <dbReference type="Pfam" id="PF01266"/>
    </source>
</evidence>
<dbReference type="GO" id="GO:0005737">
    <property type="term" value="C:cytoplasm"/>
    <property type="evidence" value="ECO:0007669"/>
    <property type="project" value="TreeGrafter"/>
</dbReference>
<keyword evidence="1" id="KW-0560">Oxidoreductase</keyword>
<feature type="domain" description="FAD dependent oxidoreductase" evidence="2">
    <location>
        <begin position="6"/>
        <end position="355"/>
    </location>
</feature>
<dbReference type="Gene3D" id="3.50.50.60">
    <property type="entry name" value="FAD/NAD(P)-binding domain"/>
    <property type="match status" value="1"/>
</dbReference>
<dbReference type="AlphaFoldDB" id="A0A6N7IPQ7"/>
<dbReference type="InterPro" id="IPR006076">
    <property type="entry name" value="FAD-dep_OxRdtase"/>
</dbReference>